<dbReference type="SUPFAM" id="SSF81383">
    <property type="entry name" value="F-box domain"/>
    <property type="match status" value="1"/>
</dbReference>
<sequence>MGMGIFIPKGPRENNGRFLQKPEADDEEEEMQDRISNLPDGVLSHILSFLPTKTTVQTSILSNRWHHIWKHQSVLYFNEFIDDYHCYRHDQSDEQFKSFVVMVNSVLNLLHNP</sequence>
<dbReference type="InterPro" id="IPR001810">
    <property type="entry name" value="F-box_dom"/>
</dbReference>
<dbReference type="PROSITE" id="PS50181">
    <property type="entry name" value="FBOX"/>
    <property type="match status" value="1"/>
</dbReference>
<dbReference type="STRING" id="57577.A0A2K3MK03"/>
<feature type="region of interest" description="Disordered" evidence="1">
    <location>
        <begin position="1"/>
        <end position="33"/>
    </location>
</feature>
<name>A0A2K3MK03_TRIPR</name>
<accession>A0A2K3MK03</accession>
<feature type="domain" description="F-box" evidence="2">
    <location>
        <begin position="32"/>
        <end position="80"/>
    </location>
</feature>
<dbReference type="AlphaFoldDB" id="A0A2K3MK03"/>
<evidence type="ECO:0000313" key="3">
    <source>
        <dbReference type="EMBL" id="PNX91118.1"/>
    </source>
</evidence>
<dbReference type="InterPro" id="IPR036047">
    <property type="entry name" value="F-box-like_dom_sf"/>
</dbReference>
<evidence type="ECO:0000256" key="1">
    <source>
        <dbReference type="SAM" id="MobiDB-lite"/>
    </source>
</evidence>
<gene>
    <name evidence="3" type="ORF">L195_g047247</name>
</gene>
<dbReference type="Pfam" id="PF00646">
    <property type="entry name" value="F-box"/>
    <property type="match status" value="1"/>
</dbReference>
<evidence type="ECO:0000259" key="2">
    <source>
        <dbReference type="PROSITE" id="PS50181"/>
    </source>
</evidence>
<reference evidence="3 4" key="1">
    <citation type="journal article" date="2014" name="Am. J. Bot.">
        <title>Genome assembly and annotation for red clover (Trifolium pratense; Fabaceae).</title>
        <authorList>
            <person name="Istvanek J."/>
            <person name="Jaros M."/>
            <person name="Krenek A."/>
            <person name="Repkova J."/>
        </authorList>
    </citation>
    <scope>NUCLEOTIDE SEQUENCE [LARGE SCALE GENOMIC DNA]</scope>
    <source>
        <strain evidence="4">cv. Tatra</strain>
        <tissue evidence="3">Young leaves</tissue>
    </source>
</reference>
<dbReference type="Gene3D" id="1.20.1280.50">
    <property type="match status" value="1"/>
</dbReference>
<protein>
    <submittedName>
        <fullName evidence="3">F-box/LRR-repeat protein</fullName>
    </submittedName>
</protein>
<dbReference type="PANTHER" id="PTHR31293:SF12">
    <property type="entry name" value="RNI-LIKE SUPERFAMILY PROTEIN"/>
    <property type="match status" value="1"/>
</dbReference>
<feature type="compositionally biased region" description="Basic and acidic residues" evidence="1">
    <location>
        <begin position="10"/>
        <end position="23"/>
    </location>
</feature>
<dbReference type="EMBL" id="ASHM01065083">
    <property type="protein sequence ID" value="PNX91118.1"/>
    <property type="molecule type" value="Genomic_DNA"/>
</dbReference>
<feature type="non-terminal residue" evidence="3">
    <location>
        <position position="113"/>
    </location>
</feature>
<proteinExistence type="predicted"/>
<reference evidence="3 4" key="2">
    <citation type="journal article" date="2017" name="Front. Plant Sci.">
        <title>Gene Classification and Mining of Molecular Markers Useful in Red Clover (Trifolium pratense) Breeding.</title>
        <authorList>
            <person name="Istvanek J."/>
            <person name="Dluhosova J."/>
            <person name="Dluhos P."/>
            <person name="Patkova L."/>
            <person name="Nedelnik J."/>
            <person name="Repkova J."/>
        </authorList>
    </citation>
    <scope>NUCLEOTIDE SEQUENCE [LARGE SCALE GENOMIC DNA]</scope>
    <source>
        <strain evidence="4">cv. Tatra</strain>
        <tissue evidence="3">Young leaves</tissue>
    </source>
</reference>
<comment type="caution">
    <text evidence="3">The sequence shown here is derived from an EMBL/GenBank/DDBJ whole genome shotgun (WGS) entry which is preliminary data.</text>
</comment>
<dbReference type="InterPro" id="IPR053781">
    <property type="entry name" value="F-box_AtFBL13-like"/>
</dbReference>
<organism evidence="3 4">
    <name type="scientific">Trifolium pratense</name>
    <name type="common">Red clover</name>
    <dbReference type="NCBI Taxonomy" id="57577"/>
    <lineage>
        <taxon>Eukaryota</taxon>
        <taxon>Viridiplantae</taxon>
        <taxon>Streptophyta</taxon>
        <taxon>Embryophyta</taxon>
        <taxon>Tracheophyta</taxon>
        <taxon>Spermatophyta</taxon>
        <taxon>Magnoliopsida</taxon>
        <taxon>eudicotyledons</taxon>
        <taxon>Gunneridae</taxon>
        <taxon>Pentapetalae</taxon>
        <taxon>rosids</taxon>
        <taxon>fabids</taxon>
        <taxon>Fabales</taxon>
        <taxon>Fabaceae</taxon>
        <taxon>Papilionoideae</taxon>
        <taxon>50 kb inversion clade</taxon>
        <taxon>NPAAA clade</taxon>
        <taxon>Hologalegina</taxon>
        <taxon>IRL clade</taxon>
        <taxon>Trifolieae</taxon>
        <taxon>Trifolium</taxon>
    </lineage>
</organism>
<dbReference type="InterPro" id="IPR055294">
    <property type="entry name" value="FBL60-like"/>
</dbReference>
<dbReference type="PANTHER" id="PTHR31293">
    <property type="entry name" value="RNI-LIKE SUPERFAMILY PROTEIN"/>
    <property type="match status" value="1"/>
</dbReference>
<dbReference type="CDD" id="cd22160">
    <property type="entry name" value="F-box_AtFBL13-like"/>
    <property type="match status" value="1"/>
</dbReference>
<dbReference type="Proteomes" id="UP000236291">
    <property type="component" value="Unassembled WGS sequence"/>
</dbReference>
<evidence type="ECO:0000313" key="4">
    <source>
        <dbReference type="Proteomes" id="UP000236291"/>
    </source>
</evidence>